<name>A0AAN7VT78_9PEZI</name>
<dbReference type="InterPro" id="IPR036770">
    <property type="entry name" value="Ankyrin_rpt-contain_sf"/>
</dbReference>
<feature type="repeat" description="ANK" evidence="3">
    <location>
        <begin position="271"/>
        <end position="297"/>
    </location>
</feature>
<dbReference type="EMBL" id="JAVRQU010000020">
    <property type="protein sequence ID" value="KAK5692152.1"/>
    <property type="molecule type" value="Genomic_DNA"/>
</dbReference>
<evidence type="ECO:0000313" key="5">
    <source>
        <dbReference type="EMBL" id="KAK5692152.1"/>
    </source>
</evidence>
<gene>
    <name evidence="5" type="ORF">LTR97_011326</name>
</gene>
<keyword evidence="2 3" id="KW-0040">ANK repeat</keyword>
<evidence type="ECO:0000256" key="2">
    <source>
        <dbReference type="ARBA" id="ARBA00023043"/>
    </source>
</evidence>
<dbReference type="Pfam" id="PF00023">
    <property type="entry name" value="Ank"/>
    <property type="match status" value="1"/>
</dbReference>
<dbReference type="Proteomes" id="UP001310594">
    <property type="component" value="Unassembled WGS sequence"/>
</dbReference>
<dbReference type="PANTHER" id="PTHR24193">
    <property type="entry name" value="ANKYRIN REPEAT PROTEIN"/>
    <property type="match status" value="1"/>
</dbReference>
<sequence>MNRRSSQPIEAPQVTAFFVPPPPPSLTGYPAESSFQDLQLAIEPQSTSRAQPTSPSEFHANFLLSMGEPPHPELDSAIASGDDALVQVELARARSRWPQPSVTFNTAINRAIECEQLGVLNFLLKCGIRANDRNLETAIVGGNISLVARIIEAMPGAINTRLEKGHTVLSLAVLHEDLIVWLLSQGAEPNLQDAWSEMPLSRAVEQGCYGVIEVLLNAGADVKQGSPLHMSLRLKDQKQSLYYVARFLALGAPVDQYQGESSSLWDKVGFQRGTALHSASVKGNLGALQMLLAHGADPLRKQMVHSLEITGSTALDAAKNRGHTDIISGLQDYIDSNAKHSKLHL</sequence>
<keyword evidence="1" id="KW-0677">Repeat</keyword>
<dbReference type="PROSITE" id="PS50088">
    <property type="entry name" value="ANK_REPEAT"/>
    <property type="match status" value="1"/>
</dbReference>
<dbReference type="GO" id="GO:0000976">
    <property type="term" value="F:transcription cis-regulatory region binding"/>
    <property type="evidence" value="ECO:0007669"/>
    <property type="project" value="TreeGrafter"/>
</dbReference>
<dbReference type="InterPro" id="IPR050663">
    <property type="entry name" value="Ankyrin-SOCS_Box"/>
</dbReference>
<dbReference type="Pfam" id="PF12796">
    <property type="entry name" value="Ank_2"/>
    <property type="match status" value="1"/>
</dbReference>
<evidence type="ECO:0000313" key="6">
    <source>
        <dbReference type="Proteomes" id="UP001310594"/>
    </source>
</evidence>
<comment type="caution">
    <text evidence="5">The sequence shown here is derived from an EMBL/GenBank/DDBJ whole genome shotgun (WGS) entry which is preliminary data.</text>
</comment>
<evidence type="ECO:0000256" key="3">
    <source>
        <dbReference type="PROSITE-ProRule" id="PRU00023"/>
    </source>
</evidence>
<protein>
    <submittedName>
        <fullName evidence="5">Uncharacterized protein</fullName>
    </submittedName>
</protein>
<dbReference type="AlphaFoldDB" id="A0AAN7VT78"/>
<organism evidence="5 6">
    <name type="scientific">Elasticomyces elasticus</name>
    <dbReference type="NCBI Taxonomy" id="574655"/>
    <lineage>
        <taxon>Eukaryota</taxon>
        <taxon>Fungi</taxon>
        <taxon>Dikarya</taxon>
        <taxon>Ascomycota</taxon>
        <taxon>Pezizomycotina</taxon>
        <taxon>Dothideomycetes</taxon>
        <taxon>Dothideomycetidae</taxon>
        <taxon>Mycosphaerellales</taxon>
        <taxon>Teratosphaeriaceae</taxon>
        <taxon>Elasticomyces</taxon>
    </lineage>
</organism>
<dbReference type="GO" id="GO:0045944">
    <property type="term" value="P:positive regulation of transcription by RNA polymerase II"/>
    <property type="evidence" value="ECO:0007669"/>
    <property type="project" value="TreeGrafter"/>
</dbReference>
<evidence type="ECO:0000256" key="4">
    <source>
        <dbReference type="SAM" id="MobiDB-lite"/>
    </source>
</evidence>
<dbReference type="GO" id="GO:0005634">
    <property type="term" value="C:nucleus"/>
    <property type="evidence" value="ECO:0007669"/>
    <property type="project" value="TreeGrafter"/>
</dbReference>
<feature type="region of interest" description="Disordered" evidence="4">
    <location>
        <begin position="1"/>
        <end position="26"/>
    </location>
</feature>
<proteinExistence type="predicted"/>
<dbReference type="SMART" id="SM00248">
    <property type="entry name" value="ANK"/>
    <property type="match status" value="5"/>
</dbReference>
<dbReference type="Gene3D" id="1.25.40.20">
    <property type="entry name" value="Ankyrin repeat-containing domain"/>
    <property type="match status" value="1"/>
</dbReference>
<dbReference type="SUPFAM" id="SSF48403">
    <property type="entry name" value="Ankyrin repeat"/>
    <property type="match status" value="1"/>
</dbReference>
<dbReference type="PROSITE" id="PS50297">
    <property type="entry name" value="ANK_REP_REGION"/>
    <property type="match status" value="1"/>
</dbReference>
<dbReference type="PANTHER" id="PTHR24193:SF121">
    <property type="entry name" value="ADA2A-CONTAINING COMPLEX COMPONENT 3, ISOFORM D"/>
    <property type="match status" value="1"/>
</dbReference>
<accession>A0AAN7VT78</accession>
<evidence type="ECO:0000256" key="1">
    <source>
        <dbReference type="ARBA" id="ARBA00022737"/>
    </source>
</evidence>
<dbReference type="InterPro" id="IPR002110">
    <property type="entry name" value="Ankyrin_rpt"/>
</dbReference>
<reference evidence="5" key="1">
    <citation type="submission" date="2023-08" db="EMBL/GenBank/DDBJ databases">
        <title>Black Yeasts Isolated from many extreme environments.</title>
        <authorList>
            <person name="Coleine C."/>
            <person name="Stajich J.E."/>
            <person name="Selbmann L."/>
        </authorList>
    </citation>
    <scope>NUCLEOTIDE SEQUENCE</scope>
    <source>
        <strain evidence="5">CCFEE 5810</strain>
    </source>
</reference>